<dbReference type="CDD" id="cd00093">
    <property type="entry name" value="HTH_XRE"/>
    <property type="match status" value="1"/>
</dbReference>
<sequence>MSVSEDNVRLIFGLKVRQLRQEKKMSFSQLAEISGLSASYLNEIEKGKKYPKAEKIGILAEALGVQYDWLISLQLSKNLAPVSELLKSNLLTELPLELFGLEPATLLELLSNAPDKLGAFLSTIIEISRNYGMRVENLYFNMLRSYQEMYDNYFPELEKAVDAFRKEYLQDADFPYELLSLQHILSEVYQYKILDDVLQNQQELSSMRSVYLKGNPPQLLLNANLNEGQKAFVLGQELAYAYLKLNPRPKTTAWLDVNSFEEVLNNYKASYFSCSLAIPKEQLIPQMSQFLKQDKFDAQFLLHLLASYRCSPENLFHRFTNLLPKEFGIRELFFLRFNAVDENRYKLTKEMHLSGLHNPHGTAQDQHYCRRWISIDLLKDMKAMQEQGSSGILCKAQRSKYVDSENEYLIWTFAKPGAENEAGFDQSSVSIGLLITPGLKKRVKFWNDPAIPIRLVNETCELCSLRDCAERAAPATIYEKRQKEESMKKALKLLQGE</sequence>
<proteinExistence type="inferred from homology"/>
<reference evidence="5" key="1">
    <citation type="journal article" date="2019" name="Int. J. Syst. Evol. Microbiol.">
        <title>The Global Catalogue of Microorganisms (GCM) 10K type strain sequencing project: providing services to taxonomists for standard genome sequencing and annotation.</title>
        <authorList>
            <consortium name="The Broad Institute Genomics Platform"/>
            <consortium name="The Broad Institute Genome Sequencing Center for Infectious Disease"/>
            <person name="Wu L."/>
            <person name="Ma J."/>
        </authorList>
    </citation>
    <scope>NUCLEOTIDE SEQUENCE [LARGE SCALE GENOMIC DNA]</scope>
    <source>
        <strain evidence="5">CGMCC 1.10832</strain>
    </source>
</reference>
<dbReference type="Gene3D" id="1.10.260.40">
    <property type="entry name" value="lambda repressor-like DNA-binding domains"/>
    <property type="match status" value="1"/>
</dbReference>
<dbReference type="PANTHER" id="PTHR46797:SF1">
    <property type="entry name" value="METHYLPHOSPHONATE SYNTHASE"/>
    <property type="match status" value="1"/>
</dbReference>
<protein>
    <recommendedName>
        <fullName evidence="3">HTH cro/C1-type domain-containing protein</fullName>
    </recommendedName>
</protein>
<evidence type="ECO:0000256" key="2">
    <source>
        <dbReference type="ARBA" id="ARBA00023125"/>
    </source>
</evidence>
<accession>A0ABQ1LZD3</accession>
<dbReference type="Pfam" id="PF06114">
    <property type="entry name" value="Peptidase_M78"/>
    <property type="match status" value="1"/>
</dbReference>
<dbReference type="InterPro" id="IPR010359">
    <property type="entry name" value="IrrE_HExxH"/>
</dbReference>
<dbReference type="PANTHER" id="PTHR46797">
    <property type="entry name" value="HTH-TYPE TRANSCRIPTIONAL REGULATOR"/>
    <property type="match status" value="1"/>
</dbReference>
<dbReference type="PROSITE" id="PS50943">
    <property type="entry name" value="HTH_CROC1"/>
    <property type="match status" value="1"/>
</dbReference>
<dbReference type="InterPro" id="IPR050807">
    <property type="entry name" value="TransReg_Diox_bact_type"/>
</dbReference>
<evidence type="ECO:0000313" key="5">
    <source>
        <dbReference type="Proteomes" id="UP000636010"/>
    </source>
</evidence>
<dbReference type="RefSeq" id="WP_188461509.1">
    <property type="nucleotide sequence ID" value="NZ_BAABHU010000003.1"/>
</dbReference>
<evidence type="ECO:0000313" key="4">
    <source>
        <dbReference type="EMBL" id="GGC29165.1"/>
    </source>
</evidence>
<dbReference type="InterPro" id="IPR001387">
    <property type="entry name" value="Cro/C1-type_HTH"/>
</dbReference>
<dbReference type="SMART" id="SM00530">
    <property type="entry name" value="HTH_XRE"/>
    <property type="match status" value="1"/>
</dbReference>
<organism evidence="4 5">
    <name type="scientific">Marivirga lumbricoides</name>
    <dbReference type="NCBI Taxonomy" id="1046115"/>
    <lineage>
        <taxon>Bacteria</taxon>
        <taxon>Pseudomonadati</taxon>
        <taxon>Bacteroidota</taxon>
        <taxon>Cytophagia</taxon>
        <taxon>Cytophagales</taxon>
        <taxon>Marivirgaceae</taxon>
        <taxon>Marivirga</taxon>
    </lineage>
</organism>
<dbReference type="Proteomes" id="UP000636010">
    <property type="component" value="Unassembled WGS sequence"/>
</dbReference>
<comment type="caution">
    <text evidence="4">The sequence shown here is derived from an EMBL/GenBank/DDBJ whole genome shotgun (WGS) entry which is preliminary data.</text>
</comment>
<dbReference type="InterPro" id="IPR010982">
    <property type="entry name" value="Lambda_DNA-bd_dom_sf"/>
</dbReference>
<dbReference type="Pfam" id="PF01381">
    <property type="entry name" value="HTH_3"/>
    <property type="match status" value="1"/>
</dbReference>
<evidence type="ECO:0000256" key="1">
    <source>
        <dbReference type="ARBA" id="ARBA00007227"/>
    </source>
</evidence>
<feature type="domain" description="HTH cro/C1-type" evidence="3">
    <location>
        <begin position="16"/>
        <end position="70"/>
    </location>
</feature>
<comment type="similarity">
    <text evidence="1">Belongs to the short-chain fatty acyl-CoA assimilation regulator (ScfR) family.</text>
</comment>
<keyword evidence="5" id="KW-1185">Reference proteome</keyword>
<keyword evidence="2" id="KW-0238">DNA-binding</keyword>
<dbReference type="SUPFAM" id="SSF47413">
    <property type="entry name" value="lambda repressor-like DNA-binding domains"/>
    <property type="match status" value="1"/>
</dbReference>
<dbReference type="EMBL" id="BMEC01000003">
    <property type="protein sequence ID" value="GGC29165.1"/>
    <property type="molecule type" value="Genomic_DNA"/>
</dbReference>
<evidence type="ECO:0000259" key="3">
    <source>
        <dbReference type="PROSITE" id="PS50943"/>
    </source>
</evidence>
<gene>
    <name evidence="4" type="ORF">GCM10011506_13220</name>
</gene>
<name>A0ABQ1LZD3_9BACT</name>